<evidence type="ECO:0000313" key="3">
    <source>
        <dbReference type="Proteomes" id="UP001500631"/>
    </source>
</evidence>
<dbReference type="CDD" id="cd01029">
    <property type="entry name" value="TOPRIM_primases"/>
    <property type="match status" value="1"/>
</dbReference>
<dbReference type="SMART" id="SM00493">
    <property type="entry name" value="TOPRIM"/>
    <property type="match status" value="1"/>
</dbReference>
<dbReference type="InterPro" id="IPR027417">
    <property type="entry name" value="P-loop_NTPase"/>
</dbReference>
<dbReference type="Gene3D" id="3.40.1360.10">
    <property type="match status" value="1"/>
</dbReference>
<dbReference type="InterPro" id="IPR034154">
    <property type="entry name" value="TOPRIM_DnaG/twinkle"/>
</dbReference>
<dbReference type="Pfam" id="PF13155">
    <property type="entry name" value="Toprim_2"/>
    <property type="match status" value="1"/>
</dbReference>
<feature type="domain" description="Toprim" evidence="1">
    <location>
        <begin position="179"/>
        <end position="262"/>
    </location>
</feature>
<evidence type="ECO:0000313" key="2">
    <source>
        <dbReference type="EMBL" id="GAA5100630.1"/>
    </source>
</evidence>
<reference evidence="3" key="1">
    <citation type="journal article" date="2019" name="Int. J. Syst. Evol. Microbiol.">
        <title>The Global Catalogue of Microorganisms (GCM) 10K type strain sequencing project: providing services to taxonomists for standard genome sequencing and annotation.</title>
        <authorList>
            <consortium name="The Broad Institute Genomics Platform"/>
            <consortium name="The Broad Institute Genome Sequencing Center for Infectious Disease"/>
            <person name="Wu L."/>
            <person name="Ma J."/>
        </authorList>
    </citation>
    <scope>NUCLEOTIDE SEQUENCE [LARGE SCALE GENOMIC DNA]</scope>
    <source>
        <strain evidence="3">JCM 18424</strain>
    </source>
</reference>
<organism evidence="2 3">
    <name type="scientific">Wohlfahrtiimonas larvae</name>
    <dbReference type="NCBI Taxonomy" id="1157986"/>
    <lineage>
        <taxon>Bacteria</taxon>
        <taxon>Pseudomonadati</taxon>
        <taxon>Pseudomonadota</taxon>
        <taxon>Gammaproteobacteria</taxon>
        <taxon>Cardiobacteriales</taxon>
        <taxon>Ignatzschineriaceae</taxon>
        <taxon>Wohlfahrtiimonas</taxon>
    </lineage>
</organism>
<dbReference type="Proteomes" id="UP001500631">
    <property type="component" value="Unassembled WGS sequence"/>
</dbReference>
<dbReference type="InterPro" id="IPR006171">
    <property type="entry name" value="TOPRIM_dom"/>
</dbReference>
<dbReference type="PROSITE" id="PS50880">
    <property type="entry name" value="TOPRIM"/>
    <property type="match status" value="1"/>
</dbReference>
<dbReference type="EMBL" id="BAABKE010000005">
    <property type="protein sequence ID" value="GAA5100630.1"/>
    <property type="molecule type" value="Genomic_DNA"/>
</dbReference>
<keyword evidence="3" id="KW-1185">Reference proteome</keyword>
<evidence type="ECO:0000259" key="1">
    <source>
        <dbReference type="PROSITE" id="PS50880"/>
    </source>
</evidence>
<accession>A0ABP9MYA0</accession>
<dbReference type="SUPFAM" id="SSF56731">
    <property type="entry name" value="DNA primase core"/>
    <property type="match status" value="1"/>
</dbReference>
<gene>
    <name evidence="2" type="ORF">GCM10023338_15430</name>
</gene>
<comment type="caution">
    <text evidence="2">The sequence shown here is derived from an EMBL/GenBank/DDBJ whole genome shotgun (WGS) entry which is preliminary data.</text>
</comment>
<dbReference type="Gene3D" id="3.40.50.300">
    <property type="entry name" value="P-loop containing nucleotide triphosphate hydrolases"/>
    <property type="match status" value="1"/>
</dbReference>
<sequence>MFKEMERSQRDEIVRRFQAETGAKPQANGERYKKGVCPMCGQKSLWIFGDNPWKIQCDKLNSCGYEISAREMYPDVFDNFSKRYAHEMETDSRAIAKAYLREARGFNTAIVNSFTQESYTDFSTKATTPTVRFAMPGDGFWERLIENLESFEQKARFKPGYSYKGLAWQVPDLDASKIKQLWVVEGIFDAIALLHHGIYAISAMSANNFPDHTLKQIYQANHRVELVIALDSDVVGRKSCLKFYEKAREIGFGKVKVAITGNEDDWNDKHLKEAFKPEDIEKYFYNGALLTAKTPIAKAQLMYERNSFNQFYLEFGSRTYWVKVDAEKLNQDKEVEEVEGKEDSKEVVSFKSACTVTQIANCTIDFLYAQQEIGTNEKFYFLNIRTDKNQNKDSFNPKHLGSASEFKTRVMNTVTGAQFTGKTEHLDKIYETKAGSLRDVNTVDFFGYANEVGAYIFKKFAVKNGQVFKINAEEYFELPKQTYIKSTFDMEKFDPAMEYQNTWTDDYFDVYGVKGVAVLAYWLGALFAEQIRAQFGSYPFLELTGDANAGKSSLLRFLWKILGRADYEGQNPNNGSKVGYLRTLAQVGNLPTVMIECEGFNLEDLKTLFDGGYLRTTGQKNMGNKTHMPKFRSALVLSQNERAITEGSRDNQLALLQRLIYVHFDTTRHTPARRKKAQRLETMDMKECSGFLLEALKHENQIMQKLNEVFEGYQDQIMAIPDMNVTRIGLTHGLMLSLLDALAMIIDMPEMLINNTREYICRIASERQTELKQDHPSLEQFWDAFDYLESQGYQVNHSRNDDYLAINLQQFYALCGDLKQPLDDMKTIKKLLPTSIRYKYLEHNKTVNSKYDDPKSLQQGFKAYKSLRCYLFARKSNLKTGS</sequence>
<name>A0ABP9MYA0_9GAMM</name>
<dbReference type="RefSeq" id="WP_077925884.1">
    <property type="nucleotide sequence ID" value="NZ_BAABKE010000005.1"/>
</dbReference>
<proteinExistence type="predicted"/>
<protein>
    <submittedName>
        <fullName evidence="2">Toprim domain-containing protein</fullName>
    </submittedName>
</protein>